<keyword evidence="1" id="KW-1133">Transmembrane helix</keyword>
<dbReference type="KEGG" id="abaw:D5400_03805"/>
<reference evidence="2 3" key="1">
    <citation type="submission" date="2018-09" db="EMBL/GenBank/DDBJ databases">
        <title>Marinorhizobium profundi gen. nov., sp. nov., isolated from a deep-sea sediment sample from the New Britain Trench and proposal of Marinorhizobiaceae fam. nov. in the order Rhizobiales of the class Alphaproteobacteria.</title>
        <authorList>
            <person name="Cao J."/>
        </authorList>
    </citation>
    <scope>NUCLEOTIDE SEQUENCE [LARGE SCALE GENOMIC DNA]</scope>
    <source>
        <strain evidence="2 3">WS11</strain>
    </source>
</reference>
<dbReference type="EMBL" id="CP032509">
    <property type="protein sequence ID" value="AZN70517.1"/>
    <property type="molecule type" value="Genomic_DNA"/>
</dbReference>
<dbReference type="Proteomes" id="UP000268192">
    <property type="component" value="Chromosome"/>
</dbReference>
<protein>
    <submittedName>
        <fullName evidence="2">Uncharacterized protein</fullName>
    </submittedName>
</protein>
<evidence type="ECO:0000256" key="1">
    <source>
        <dbReference type="SAM" id="Phobius"/>
    </source>
</evidence>
<evidence type="ECO:0000313" key="2">
    <source>
        <dbReference type="EMBL" id="AZN70517.1"/>
    </source>
</evidence>
<organism evidence="2 3">
    <name type="scientific">Georhizobium profundi</name>
    <dbReference type="NCBI Taxonomy" id="2341112"/>
    <lineage>
        <taxon>Bacteria</taxon>
        <taxon>Pseudomonadati</taxon>
        <taxon>Pseudomonadota</taxon>
        <taxon>Alphaproteobacteria</taxon>
        <taxon>Hyphomicrobiales</taxon>
        <taxon>Rhizobiaceae</taxon>
        <taxon>Georhizobium</taxon>
    </lineage>
</organism>
<sequence>MPGSRKPERRGGAVGETIPRLVLSSRQDGGIWILVFIACWTFLRGLAGQAFGSVTALAEAVSHEERELEYTIGLIIQLDITHHLAV</sequence>
<dbReference type="AlphaFoldDB" id="A0A3S9B0P7"/>
<evidence type="ECO:0000313" key="3">
    <source>
        <dbReference type="Proteomes" id="UP000268192"/>
    </source>
</evidence>
<proteinExistence type="predicted"/>
<keyword evidence="1" id="KW-0812">Transmembrane</keyword>
<keyword evidence="1" id="KW-0472">Membrane</keyword>
<feature type="transmembrane region" description="Helical" evidence="1">
    <location>
        <begin position="29"/>
        <end position="47"/>
    </location>
</feature>
<name>A0A3S9B0P7_9HYPH</name>
<accession>A0A3S9B0P7</accession>
<gene>
    <name evidence="2" type="ORF">D5400_03805</name>
</gene>
<keyword evidence="3" id="KW-1185">Reference proteome</keyword>